<evidence type="ECO:0000313" key="4">
    <source>
        <dbReference type="Proteomes" id="UP000078546"/>
    </source>
</evidence>
<evidence type="ECO:0008006" key="5">
    <source>
        <dbReference type="Google" id="ProtNLM"/>
    </source>
</evidence>
<feature type="region of interest" description="Disordered" evidence="1">
    <location>
        <begin position="1037"/>
        <end position="1073"/>
    </location>
</feature>
<organism evidence="3 4">
    <name type="scientific">Plasmodium ovale curtisi</name>
    <dbReference type="NCBI Taxonomy" id="864141"/>
    <lineage>
        <taxon>Eukaryota</taxon>
        <taxon>Sar</taxon>
        <taxon>Alveolata</taxon>
        <taxon>Apicomplexa</taxon>
        <taxon>Aconoidasida</taxon>
        <taxon>Haemosporida</taxon>
        <taxon>Plasmodiidae</taxon>
        <taxon>Plasmodium</taxon>
        <taxon>Plasmodium (Plasmodium)</taxon>
    </lineage>
</organism>
<keyword evidence="2" id="KW-0732">Signal</keyword>
<feature type="region of interest" description="Disordered" evidence="1">
    <location>
        <begin position="926"/>
        <end position="957"/>
    </location>
</feature>
<feature type="region of interest" description="Disordered" evidence="1">
    <location>
        <begin position="164"/>
        <end position="199"/>
    </location>
</feature>
<protein>
    <recommendedName>
        <fullName evidence="5">Merozoite surface protein MSA180</fullName>
    </recommendedName>
</protein>
<feature type="region of interest" description="Disordered" evidence="1">
    <location>
        <begin position="401"/>
        <end position="441"/>
    </location>
</feature>
<feature type="chain" id="PRO_5008380888" description="Merozoite surface protein MSA180" evidence="2">
    <location>
        <begin position="25"/>
        <end position="1591"/>
    </location>
</feature>
<evidence type="ECO:0000256" key="2">
    <source>
        <dbReference type="SAM" id="SignalP"/>
    </source>
</evidence>
<name>A0A1A8W921_PLAOA</name>
<feature type="signal peptide" evidence="2">
    <location>
        <begin position="1"/>
        <end position="24"/>
    </location>
</feature>
<evidence type="ECO:0000313" key="3">
    <source>
        <dbReference type="EMBL" id="SBS88199.1"/>
    </source>
</evidence>
<feature type="compositionally biased region" description="Polar residues" evidence="1">
    <location>
        <begin position="1037"/>
        <end position="1047"/>
    </location>
</feature>
<feature type="compositionally biased region" description="Polar residues" evidence="1">
    <location>
        <begin position="164"/>
        <end position="173"/>
    </location>
</feature>
<feature type="compositionally biased region" description="Gly residues" evidence="1">
    <location>
        <begin position="939"/>
        <end position="951"/>
    </location>
</feature>
<feature type="compositionally biased region" description="Basic and acidic residues" evidence="1">
    <location>
        <begin position="476"/>
        <end position="485"/>
    </location>
</feature>
<feature type="compositionally biased region" description="Basic and acidic residues" evidence="1">
    <location>
        <begin position="401"/>
        <end position="412"/>
    </location>
</feature>
<sequence length="1591" mass="185442">MLRIIYFSFFPILFSLFLISGHDAISNVEDKTKKAILLALLKNTFIDNEEYKEPNDLNNALENINNMNIHPTDNKKFDNFLEELFKHYNVHVTFSDMDKRILHTSGVFNDIYVDVNSLDKGNTKEYFNGIHKKALSLINLVLHSNLVHPKYAEINIEKGSQTGNDLIQENSQDTEGEPKGNTGEGHEPVYDFKNNQGGEPDNAYGHIQGEEPVHEYEYNQGGEPDNACEHIQGEEPVHEYEYNQGEEPVHEYEYNQGEEPVHEYEYSQGEEPVHEYEYNQGEEPVHEYEYNQGEEPVHEYEHNQEGESDNAYELYHGGDITEEYYDNEGHNEENYKNKNIKYVGKKLKNLLAMKNIKLNNNSTGEFKVNFYTNYVNYISPYSINPFPSSQDMHKDNKVYEEGRNGKEEKYDEYSGGVSDGDKDDSSGSHGGYYAGKEEGETEDGYNKYRNAIRNIYEKMNNQSEEEHEYEENAGEEQGKEGNKEWERDWYKDENSEGERCKRDEHFVEEETEYADSYFDGEDDVNRKYTEEEQTEYSQKDDVEGMQLGNKSPTGEKKGLNFSYTFYNPYYMYRLGSKIPDNEKINKNDKSYHIVKKQEKLVGEEKWKDSTSIDYENITNKNSVEYFFNTLLELADYVAKNMNKSNLSGNGKKKKHLGDQHVLLQNGKNRPIYKKKEMKSKKMKTKKDEIDENMVNKIKDTMYFKVGQNGTNNFLNFFDFREDTLKKNFTDLLLIMEQLKVFTISETIMFIQKFTETICASYCMGITDVLELSNNDMLLYEKMSIHFDSKGMTVILENTEHHFSDTEFERILNLLNINKDTIPLTCPCKFYTNSIISYCKQYKSSLKGYFEQSKKAEYIDKFSISYILQQLENLQEKLYYIKKNGKLECKQSSKCYDGNDLYNTAYYHNERYFPTITTLNVSDGCSNGNDGSDGSDRSDGSGGSGGSDGSDGSGDEGNQVKTEVHLKYPDVETINVYYNASPVNLKNVNDVKNVLIEEVKSKIFYINSYRIGNQFFHTYSNFGKDDHDLEIMEAVNTSKSKGENNSVRQEYYRNGKKEGNRRGEGKYVGGKGGEKSRVNSELAYFASPTVDELLKQSKGENSGHSADSADASSIANTANAVDVEGDDQSDSARDSGDWVPLKSPKNHEDFYNERKRYTNLFEDKTEKKKKNVVEDRLNLKYDFLEKKDKENYNTDDTNLINSVKLKSRMRGTNAEKKKKVINAKYLIYFFKNIHVWKTSVYCQNMNYIDNLLKNINYNEDIVFQESVENGTVSLLFSSNLKDIYKIDMDYFIFLLQKISLIMYVEDLCGIFQLDEVKKNKKIDKYLEKKGNIHHFLEKHIIFSHEQYIKKNKYARKLSDVSTSNFFSSKKDIIFNPEPYNNVIFNEKEIYESLHTYMEDVLTEKMLNETWLTPYGFMLYSPNKANSKYKLKISQNVHITKYSRNAIDKYIYYEYKKISNNIIQYYEELNPKIHEYSDDLKEYKLVIYNDNPSMTNIIIRTTVNVLNIAFLQSLLEVILDIRADQQFFSFKGKFLPVNAFLILDEGINYLFFNYVPNENHINFTSLKLGKKIEKDLSDKIYVVRDDHLERTNE</sequence>
<feature type="compositionally biased region" description="Basic and acidic residues" evidence="1">
    <location>
        <begin position="1049"/>
        <end position="1064"/>
    </location>
</feature>
<feature type="region of interest" description="Disordered" evidence="1">
    <location>
        <begin position="462"/>
        <end position="485"/>
    </location>
</feature>
<dbReference type="Proteomes" id="UP000078546">
    <property type="component" value="Unassembled WGS sequence"/>
</dbReference>
<proteinExistence type="predicted"/>
<feature type="region of interest" description="Disordered" evidence="1">
    <location>
        <begin position="1121"/>
        <end position="1144"/>
    </location>
</feature>
<gene>
    <name evidence="3" type="ORF">POVCU1_015580</name>
</gene>
<feature type="compositionally biased region" description="Acidic residues" evidence="1">
    <location>
        <begin position="463"/>
        <end position="474"/>
    </location>
</feature>
<evidence type="ECO:0000256" key="1">
    <source>
        <dbReference type="SAM" id="MobiDB-lite"/>
    </source>
</evidence>
<dbReference type="EMBL" id="FLQV01000286">
    <property type="protein sequence ID" value="SBS88199.1"/>
    <property type="molecule type" value="Genomic_DNA"/>
</dbReference>
<feature type="region of interest" description="Disordered" evidence="1">
    <location>
        <begin position="528"/>
        <end position="553"/>
    </location>
</feature>
<reference evidence="4" key="1">
    <citation type="submission" date="2016-05" db="EMBL/GenBank/DDBJ databases">
        <authorList>
            <person name="Naeem Raeece"/>
        </authorList>
    </citation>
    <scope>NUCLEOTIDE SEQUENCE [LARGE SCALE GENOMIC DNA]</scope>
</reference>
<accession>A0A1A8W921</accession>